<dbReference type="Proteomes" id="UP000054047">
    <property type="component" value="Unassembled WGS sequence"/>
</dbReference>
<protein>
    <recommendedName>
        <fullName evidence="4">C2H2-type domain-containing protein</fullName>
    </recommendedName>
</protein>
<evidence type="ECO:0000313" key="6">
    <source>
        <dbReference type="Proteomes" id="UP000054047"/>
    </source>
</evidence>
<feature type="region of interest" description="Disordered" evidence="3">
    <location>
        <begin position="108"/>
        <end position="155"/>
    </location>
</feature>
<dbReference type="InterPro" id="IPR013087">
    <property type="entry name" value="Znf_C2H2_type"/>
</dbReference>
<reference evidence="5 6" key="1">
    <citation type="submission" date="2013-12" db="EMBL/GenBank/DDBJ databases">
        <title>Draft genome of the parsitic nematode Ancylostoma duodenale.</title>
        <authorList>
            <person name="Mitreva M."/>
        </authorList>
    </citation>
    <scope>NUCLEOTIDE SEQUENCE [LARGE SCALE GENOMIC DNA]</scope>
    <source>
        <strain evidence="5 6">Zhejiang</strain>
    </source>
</reference>
<proteinExistence type="predicted"/>
<dbReference type="PROSITE" id="PS00028">
    <property type="entry name" value="ZINC_FINGER_C2H2_1"/>
    <property type="match status" value="1"/>
</dbReference>
<dbReference type="OrthoDB" id="5785960at2759"/>
<keyword evidence="1" id="KW-0862">Zinc</keyword>
<dbReference type="PROSITE" id="PS50157">
    <property type="entry name" value="ZINC_FINGER_C2H2_2"/>
    <property type="match status" value="1"/>
</dbReference>
<sequence length="466" mass="52998">MDDVLSKDRAAFVRQLEASNPESRLEAQYAPTIDFTKHVKNLSVRYVSTILPSENNLDDWIVLPLFQHGQDIPIDNDGRTAILVAHAPSLERLIEMWRERIDGERYDRREKRRHRKAERRESRHQKRAEKRKRKEIEESETQTKHCKHEDGKESHVSEIAVESTIIPAVDLKNCASAVVNVRDDKSGYNGCENSTNYSTNVVKQELHRDAKVNSASTGDCMSQVKAGSQFANKHRINLPKNQVNSRQQFNSFDEVTVKASGGKSFRNGSRILKQRDPTINRDVSTLEDCEGIMAMENQLANIQAAELTQDIKAAEDAVREIHLESVHAASNLERELNGEAVECKKFTESLLRVEPSFVVVDPLPEPIPEQRPSKSELKKNSASTRVKNSLLQRMAEGREVDLHSEGEVQCDVCFKPLKNRITLMKHKKLHLGAEDMQCMCTDCGRPFKSSFSCVRMNRNQEDNLEA</sequence>
<gene>
    <name evidence="5" type="ORF">ANCDUO_03121</name>
</gene>
<evidence type="ECO:0000313" key="5">
    <source>
        <dbReference type="EMBL" id="KIH66550.1"/>
    </source>
</evidence>
<dbReference type="EMBL" id="KN727075">
    <property type="protein sequence ID" value="KIH66550.1"/>
    <property type="molecule type" value="Genomic_DNA"/>
</dbReference>
<feature type="coiled-coil region" evidence="2">
    <location>
        <begin position="297"/>
        <end position="324"/>
    </location>
</feature>
<keyword evidence="1" id="KW-0863">Zinc-finger</keyword>
<name>A0A0C2GYH0_9BILA</name>
<feature type="compositionally biased region" description="Basic and acidic residues" evidence="3">
    <location>
        <begin position="141"/>
        <end position="155"/>
    </location>
</feature>
<evidence type="ECO:0000256" key="3">
    <source>
        <dbReference type="SAM" id="MobiDB-lite"/>
    </source>
</evidence>
<evidence type="ECO:0000259" key="4">
    <source>
        <dbReference type="PROSITE" id="PS50157"/>
    </source>
</evidence>
<keyword evidence="1" id="KW-0479">Metal-binding</keyword>
<feature type="compositionally biased region" description="Basic residues" evidence="3">
    <location>
        <begin position="110"/>
        <end position="133"/>
    </location>
</feature>
<keyword evidence="6" id="KW-1185">Reference proteome</keyword>
<dbReference type="Gene3D" id="3.30.160.60">
    <property type="entry name" value="Classic Zinc Finger"/>
    <property type="match status" value="1"/>
</dbReference>
<evidence type="ECO:0000256" key="1">
    <source>
        <dbReference type="PROSITE-ProRule" id="PRU00042"/>
    </source>
</evidence>
<organism evidence="5 6">
    <name type="scientific">Ancylostoma duodenale</name>
    <dbReference type="NCBI Taxonomy" id="51022"/>
    <lineage>
        <taxon>Eukaryota</taxon>
        <taxon>Metazoa</taxon>
        <taxon>Ecdysozoa</taxon>
        <taxon>Nematoda</taxon>
        <taxon>Chromadorea</taxon>
        <taxon>Rhabditida</taxon>
        <taxon>Rhabditina</taxon>
        <taxon>Rhabditomorpha</taxon>
        <taxon>Strongyloidea</taxon>
        <taxon>Ancylostomatidae</taxon>
        <taxon>Ancylostomatinae</taxon>
        <taxon>Ancylostoma</taxon>
    </lineage>
</organism>
<dbReference type="AlphaFoldDB" id="A0A0C2GYH0"/>
<feature type="region of interest" description="Disordered" evidence="3">
    <location>
        <begin position="364"/>
        <end position="384"/>
    </location>
</feature>
<feature type="domain" description="C2H2-type" evidence="4">
    <location>
        <begin position="408"/>
        <end position="435"/>
    </location>
</feature>
<evidence type="ECO:0000256" key="2">
    <source>
        <dbReference type="SAM" id="Coils"/>
    </source>
</evidence>
<dbReference type="GO" id="GO:0008270">
    <property type="term" value="F:zinc ion binding"/>
    <property type="evidence" value="ECO:0007669"/>
    <property type="project" value="UniProtKB-KW"/>
</dbReference>
<accession>A0A0C2GYH0</accession>
<keyword evidence="2" id="KW-0175">Coiled coil</keyword>